<dbReference type="PANTHER" id="PTHR43197">
    <property type="entry name" value="UTP--GLUCOSE-1-PHOSPHATE URIDYLYLTRANSFERASE"/>
    <property type="match status" value="1"/>
</dbReference>
<evidence type="ECO:0000313" key="9">
    <source>
        <dbReference type="EMBL" id="SPS05849.1"/>
    </source>
</evidence>
<comment type="similarity">
    <text evidence="1 7">Belongs to the UDPGP type 2 family.</text>
</comment>
<dbReference type="Pfam" id="PF00483">
    <property type="entry name" value="NTP_transferase"/>
    <property type="match status" value="1"/>
</dbReference>
<evidence type="ECO:0000256" key="5">
    <source>
        <dbReference type="ARBA" id="ARBA00022695"/>
    </source>
</evidence>
<dbReference type="PANTHER" id="PTHR43197:SF1">
    <property type="entry name" value="UTP--GLUCOSE-1-PHOSPHATE URIDYLYLTRANSFERASE"/>
    <property type="match status" value="1"/>
</dbReference>
<keyword evidence="4 7" id="KW-0808">Transferase</keyword>
<dbReference type="InterPro" id="IPR005771">
    <property type="entry name" value="GalU_uridylyltTrfase_bac/arc"/>
</dbReference>
<dbReference type="AlphaFoldDB" id="A0A2X0QUP9"/>
<dbReference type="GO" id="GO:0003983">
    <property type="term" value="F:UTP:glucose-1-phosphate uridylyltransferase activity"/>
    <property type="evidence" value="ECO:0007669"/>
    <property type="project" value="UniProtKB-EC"/>
</dbReference>
<dbReference type="Gene3D" id="3.90.550.10">
    <property type="entry name" value="Spore Coat Polysaccharide Biosynthesis Protein SpsA, Chain A"/>
    <property type="match status" value="1"/>
</dbReference>
<dbReference type="GO" id="GO:0006011">
    <property type="term" value="P:UDP-alpha-D-glucose metabolic process"/>
    <property type="evidence" value="ECO:0007669"/>
    <property type="project" value="InterPro"/>
</dbReference>
<evidence type="ECO:0000259" key="8">
    <source>
        <dbReference type="Pfam" id="PF00483"/>
    </source>
</evidence>
<evidence type="ECO:0000256" key="4">
    <source>
        <dbReference type="ARBA" id="ARBA00022679"/>
    </source>
</evidence>
<accession>A0A2X0QUP9</accession>
<comment type="catalytic activity">
    <reaction evidence="6 7">
        <text>alpha-D-glucose 1-phosphate + UTP + H(+) = UDP-alpha-D-glucose + diphosphate</text>
        <dbReference type="Rhea" id="RHEA:19889"/>
        <dbReference type="ChEBI" id="CHEBI:15378"/>
        <dbReference type="ChEBI" id="CHEBI:33019"/>
        <dbReference type="ChEBI" id="CHEBI:46398"/>
        <dbReference type="ChEBI" id="CHEBI:58601"/>
        <dbReference type="ChEBI" id="CHEBI:58885"/>
        <dbReference type="EC" id="2.7.7.9"/>
    </reaction>
</comment>
<feature type="domain" description="Nucleotidyl transferase" evidence="8">
    <location>
        <begin position="11"/>
        <end position="266"/>
    </location>
</feature>
<dbReference type="SUPFAM" id="SSF53448">
    <property type="entry name" value="Nucleotide-diphospho-sugar transferases"/>
    <property type="match status" value="1"/>
</dbReference>
<gene>
    <name evidence="9" type="primary">gtaB</name>
    <name evidence="9" type="ORF">NITFAB_1439</name>
</gene>
<dbReference type="CDD" id="cd02541">
    <property type="entry name" value="UGPase_prokaryotic"/>
    <property type="match status" value="1"/>
</dbReference>
<name>A0A2X0QUP9_9PROT</name>
<organism evidence="9">
    <name type="scientific">Candidatus Nitrotoga fabula</name>
    <dbReference type="NCBI Taxonomy" id="2182327"/>
    <lineage>
        <taxon>Bacteria</taxon>
        <taxon>Pseudomonadati</taxon>
        <taxon>Pseudomonadota</taxon>
        <taxon>Betaproteobacteria</taxon>
        <taxon>Nitrosomonadales</taxon>
        <taxon>Gallionellaceae</taxon>
        <taxon>Candidatus Nitrotoga</taxon>
    </lineage>
</organism>
<dbReference type="InterPro" id="IPR029044">
    <property type="entry name" value="Nucleotide-diphossugar_trans"/>
</dbReference>
<reference evidence="9" key="1">
    <citation type="submission" date="2018-05" db="EMBL/GenBank/DDBJ databases">
        <authorList>
            <person name="Lanie J.A."/>
            <person name="Ng W.-L."/>
            <person name="Kazmierczak K.M."/>
            <person name="Andrzejewski T.M."/>
            <person name="Davidsen T.M."/>
            <person name="Wayne K.J."/>
            <person name="Tettelin H."/>
            <person name="Glass J.I."/>
            <person name="Rusch D."/>
            <person name="Podicherti R."/>
            <person name="Tsui H.-C.T."/>
            <person name="Winkler M.E."/>
        </authorList>
    </citation>
    <scope>NUCLEOTIDE SEQUENCE</scope>
    <source>
        <strain evidence="9">KNB</strain>
    </source>
</reference>
<evidence type="ECO:0000256" key="1">
    <source>
        <dbReference type="ARBA" id="ARBA00006890"/>
    </source>
</evidence>
<dbReference type="NCBIfam" id="TIGR01099">
    <property type="entry name" value="galU"/>
    <property type="match status" value="1"/>
</dbReference>
<evidence type="ECO:0000256" key="7">
    <source>
        <dbReference type="RuleBase" id="RU361259"/>
    </source>
</evidence>
<protein>
    <recommendedName>
        <fullName evidence="3 7">UTP--glucose-1-phosphate uridylyltransferase</fullName>
        <ecNumber evidence="2 7">2.7.7.9</ecNumber>
    </recommendedName>
    <alternativeName>
        <fullName evidence="7">UDP-glucose pyrophosphorylase</fullName>
    </alternativeName>
</protein>
<evidence type="ECO:0000256" key="3">
    <source>
        <dbReference type="ARBA" id="ARBA00019048"/>
    </source>
</evidence>
<dbReference type="InterPro" id="IPR005835">
    <property type="entry name" value="NTP_transferase_dom"/>
</dbReference>
<evidence type="ECO:0000256" key="6">
    <source>
        <dbReference type="ARBA" id="ARBA00048128"/>
    </source>
</evidence>
<proteinExistence type="inferred from homology"/>
<evidence type="ECO:0000256" key="2">
    <source>
        <dbReference type="ARBA" id="ARBA00012415"/>
    </source>
</evidence>
<keyword evidence="5 7" id="KW-0548">Nucleotidyltransferase</keyword>
<sequence>MNKITKAVFPVAGLGSRFLPATKASPKEMMPVVDKPLIQYAVEEAVAAGITDLVFITGRNKRAIEDHFDTAYEIEAELYARGKTELLRAVQDVIPKNVNCIYIRQSEALGLGHAVLCAQPVVNNESFAVILADDLIAGDISTIKQMVEVYQRHPCSILGVQDVPLMQTGNYGIVSSSVLEQNVEQVHSIIEKPRPSDAPSTLAVVGRYILTPGIFDHLSQLQTGAGGEIQLTDGISALIQKEKVLAYRFDGTRYDCGSKLGYLKASIAFGLKHSDTGEEFSAYLKELCGKNEF</sequence>
<dbReference type="EC" id="2.7.7.9" evidence="2 7"/>
<dbReference type="EMBL" id="LS423452">
    <property type="protein sequence ID" value="SPS05849.1"/>
    <property type="molecule type" value="Genomic_DNA"/>
</dbReference>